<dbReference type="KEGG" id="spoa:EQM13_11415"/>
<dbReference type="SUPFAM" id="SSF141322">
    <property type="entry name" value="NfeD domain-like"/>
    <property type="match status" value="1"/>
</dbReference>
<feature type="domain" description="NfeD integral membrane" evidence="7">
    <location>
        <begin position="47"/>
        <end position="160"/>
    </location>
</feature>
<dbReference type="AlphaFoldDB" id="A0A410QDP0"/>
<evidence type="ECO:0000256" key="4">
    <source>
        <dbReference type="ARBA" id="ARBA00023136"/>
    </source>
</evidence>
<feature type="transmembrane region" description="Helical" evidence="5">
    <location>
        <begin position="116"/>
        <end position="135"/>
    </location>
</feature>
<evidence type="ECO:0000259" key="6">
    <source>
        <dbReference type="Pfam" id="PF01957"/>
    </source>
</evidence>
<evidence type="ECO:0000256" key="3">
    <source>
        <dbReference type="ARBA" id="ARBA00022989"/>
    </source>
</evidence>
<sequence>MKKWKMIFFIIMALLIISSFVYGEGYSTNVNEGFRDKLASIISNPFISTLFLTLGFVGMVIEIFTPGFGIGGVISIVFFGLFFGGNIIAGNSHWASLLFFIIGLILLVVEAMVPGFGLPGISGIIMLAVGIIMATGDISSAVMSLSVALMVTVVVAVVFIKIGYKSPLFNKIVLETKFTKEKGYNSSSLQEQLLDKEGVAITDLRPSGIIEIDGTRIDALSEGNYIDRGAQVKIYKVEGSKIFVRRL</sequence>
<evidence type="ECO:0000259" key="7">
    <source>
        <dbReference type="Pfam" id="PF24961"/>
    </source>
</evidence>
<dbReference type="InterPro" id="IPR056739">
    <property type="entry name" value="NfeD_membrane"/>
</dbReference>
<feature type="domain" description="NfeD-like C-terminal" evidence="6">
    <location>
        <begin position="191"/>
        <end position="246"/>
    </location>
</feature>
<gene>
    <name evidence="8" type="ORF">EQM13_11415</name>
</gene>
<dbReference type="PANTHER" id="PTHR33507:SF3">
    <property type="entry name" value="INNER MEMBRANE PROTEIN YBBJ"/>
    <property type="match status" value="1"/>
</dbReference>
<evidence type="ECO:0000256" key="5">
    <source>
        <dbReference type="SAM" id="Phobius"/>
    </source>
</evidence>
<dbReference type="InterPro" id="IPR012340">
    <property type="entry name" value="NA-bd_OB-fold"/>
</dbReference>
<dbReference type="EMBL" id="CP035282">
    <property type="protein sequence ID" value="QAT62152.1"/>
    <property type="molecule type" value="Genomic_DNA"/>
</dbReference>
<evidence type="ECO:0000256" key="2">
    <source>
        <dbReference type="ARBA" id="ARBA00022692"/>
    </source>
</evidence>
<keyword evidence="9" id="KW-1185">Reference proteome</keyword>
<dbReference type="InterPro" id="IPR002810">
    <property type="entry name" value="NfeD-like_C"/>
</dbReference>
<dbReference type="InterPro" id="IPR052165">
    <property type="entry name" value="Membrane_assoc_protease"/>
</dbReference>
<dbReference type="Pfam" id="PF01957">
    <property type="entry name" value="NfeD"/>
    <property type="match status" value="1"/>
</dbReference>
<name>A0A410QDP0_9FIRM</name>
<organism evidence="8 9">
    <name type="scientific">Acidilutibacter cellobiosedens</name>
    <dbReference type="NCBI Taxonomy" id="2507161"/>
    <lineage>
        <taxon>Bacteria</taxon>
        <taxon>Bacillati</taxon>
        <taxon>Bacillota</taxon>
        <taxon>Tissierellia</taxon>
        <taxon>Tissierellales</taxon>
        <taxon>Acidilutibacteraceae</taxon>
        <taxon>Acidilutibacter</taxon>
    </lineage>
</organism>
<evidence type="ECO:0008006" key="10">
    <source>
        <dbReference type="Google" id="ProtNLM"/>
    </source>
</evidence>
<feature type="transmembrane region" description="Helical" evidence="5">
    <location>
        <begin position="68"/>
        <end position="88"/>
    </location>
</feature>
<feature type="transmembrane region" description="Helical" evidence="5">
    <location>
        <begin position="141"/>
        <end position="164"/>
    </location>
</feature>
<evidence type="ECO:0000313" key="9">
    <source>
        <dbReference type="Proteomes" id="UP000287969"/>
    </source>
</evidence>
<dbReference type="PANTHER" id="PTHR33507">
    <property type="entry name" value="INNER MEMBRANE PROTEIN YBBJ"/>
    <property type="match status" value="1"/>
</dbReference>
<dbReference type="Pfam" id="PF24961">
    <property type="entry name" value="NfeD_membrane"/>
    <property type="match status" value="1"/>
</dbReference>
<feature type="transmembrane region" description="Helical" evidence="5">
    <location>
        <begin position="39"/>
        <end position="61"/>
    </location>
</feature>
<keyword evidence="3 5" id="KW-1133">Transmembrane helix</keyword>
<reference evidence="9" key="1">
    <citation type="submission" date="2019-01" db="EMBL/GenBank/DDBJ databases">
        <title>Draft genomes of a novel of Sporanaerobacter strains.</title>
        <authorList>
            <person name="Ma S."/>
        </authorList>
    </citation>
    <scope>NUCLEOTIDE SEQUENCE [LARGE SCALE GENOMIC DNA]</scope>
    <source>
        <strain evidence="9">NJN-17</strain>
    </source>
</reference>
<accession>A0A410QDP0</accession>
<evidence type="ECO:0000313" key="8">
    <source>
        <dbReference type="EMBL" id="QAT62152.1"/>
    </source>
</evidence>
<comment type="subcellular location">
    <subcellularLocation>
        <location evidence="1">Membrane</location>
        <topology evidence="1">Multi-pass membrane protein</topology>
    </subcellularLocation>
</comment>
<proteinExistence type="predicted"/>
<dbReference type="Proteomes" id="UP000287969">
    <property type="component" value="Chromosome"/>
</dbReference>
<keyword evidence="4 5" id="KW-0472">Membrane</keyword>
<evidence type="ECO:0000256" key="1">
    <source>
        <dbReference type="ARBA" id="ARBA00004141"/>
    </source>
</evidence>
<dbReference type="OrthoDB" id="9806253at2"/>
<dbReference type="Gene3D" id="2.40.50.140">
    <property type="entry name" value="Nucleic acid-binding proteins"/>
    <property type="match status" value="1"/>
</dbReference>
<dbReference type="GO" id="GO:0005886">
    <property type="term" value="C:plasma membrane"/>
    <property type="evidence" value="ECO:0007669"/>
    <property type="project" value="TreeGrafter"/>
</dbReference>
<protein>
    <recommendedName>
        <fullName evidence="10">NfeD-like C-terminal domain-containing protein</fullName>
    </recommendedName>
</protein>
<dbReference type="RefSeq" id="WP_071139006.1">
    <property type="nucleotide sequence ID" value="NZ_CP035282.1"/>
</dbReference>
<keyword evidence="2 5" id="KW-0812">Transmembrane</keyword>